<dbReference type="GO" id="GO:0008270">
    <property type="term" value="F:zinc ion binding"/>
    <property type="evidence" value="ECO:0007669"/>
    <property type="project" value="InterPro"/>
</dbReference>
<sequence>MSRSKLARRRQRLAKFQDDCCFLCGKPLGIEDGGADAPSTHHFIPLSKGGPCNALTNQVVAHRHCNQMIGDRMPTRKEWRRYLKIMWARGFVDTESDAV</sequence>
<reference evidence="2 3" key="1">
    <citation type="submission" date="2018-09" db="EMBL/GenBank/DDBJ databases">
        <title>Whole genome based analysis of evolution and adaptive divergence in Indian and Brazilian strains of Azospirillum brasilense.</title>
        <authorList>
            <person name="Singh C."/>
            <person name="Tripathi A.K."/>
        </authorList>
    </citation>
    <scope>NUCLEOTIDE SEQUENCE [LARGE SCALE GENOMIC DNA]</scope>
    <source>
        <strain evidence="2 3">MTCC4035</strain>
        <plasmid evidence="2 3">p7</plasmid>
    </source>
</reference>
<dbReference type="InterPro" id="IPR003615">
    <property type="entry name" value="HNH_nuc"/>
</dbReference>
<feature type="domain" description="HNH nuclease" evidence="1">
    <location>
        <begin position="10"/>
        <end position="67"/>
    </location>
</feature>
<dbReference type="Gene3D" id="1.10.30.50">
    <property type="match status" value="1"/>
</dbReference>
<dbReference type="Proteomes" id="UP000298595">
    <property type="component" value="Plasmid p7"/>
</dbReference>
<dbReference type="SMART" id="SM00507">
    <property type="entry name" value="HNHc"/>
    <property type="match status" value="1"/>
</dbReference>
<dbReference type="AlphaFoldDB" id="A0A4D8PT56"/>
<proteinExistence type="predicted"/>
<dbReference type="RefSeq" id="WP_373260373.1">
    <property type="nucleotide sequence ID" value="NZ_CP032328.1"/>
</dbReference>
<dbReference type="InterPro" id="IPR002711">
    <property type="entry name" value="HNH"/>
</dbReference>
<name>A0A4D8PT56_9PROT</name>
<accession>A0A4D8PT56</accession>
<gene>
    <name evidence="2" type="ORF">D3093_35475</name>
</gene>
<evidence type="ECO:0000259" key="1">
    <source>
        <dbReference type="SMART" id="SM00507"/>
    </source>
</evidence>
<dbReference type="EMBL" id="CP032328">
    <property type="protein sequence ID" value="QCO00545.1"/>
    <property type="molecule type" value="Genomic_DNA"/>
</dbReference>
<dbReference type="GO" id="GO:0003676">
    <property type="term" value="F:nucleic acid binding"/>
    <property type="evidence" value="ECO:0007669"/>
    <property type="project" value="InterPro"/>
</dbReference>
<evidence type="ECO:0000313" key="3">
    <source>
        <dbReference type="Proteomes" id="UP000298595"/>
    </source>
</evidence>
<dbReference type="KEGG" id="aare:D3093_35475"/>
<protein>
    <recommendedName>
        <fullName evidence="1">HNH nuclease domain-containing protein</fullName>
    </recommendedName>
</protein>
<dbReference type="GO" id="GO:0004519">
    <property type="term" value="F:endonuclease activity"/>
    <property type="evidence" value="ECO:0007669"/>
    <property type="project" value="InterPro"/>
</dbReference>
<organism evidence="2 3">
    <name type="scientific">Azospirillum argentinense</name>
    <dbReference type="NCBI Taxonomy" id="2970906"/>
    <lineage>
        <taxon>Bacteria</taxon>
        <taxon>Pseudomonadati</taxon>
        <taxon>Pseudomonadota</taxon>
        <taxon>Alphaproteobacteria</taxon>
        <taxon>Rhodospirillales</taxon>
        <taxon>Azospirillaceae</taxon>
        <taxon>Azospirillum</taxon>
    </lineage>
</organism>
<evidence type="ECO:0000313" key="2">
    <source>
        <dbReference type="EMBL" id="QCO00545.1"/>
    </source>
</evidence>
<geneLocation type="plasmid" evidence="2 3">
    <name>p7</name>
</geneLocation>
<dbReference type="Pfam" id="PF01844">
    <property type="entry name" value="HNH"/>
    <property type="match status" value="1"/>
</dbReference>
<keyword evidence="2" id="KW-0614">Plasmid</keyword>